<organism evidence="2 3">
    <name type="scientific">Rhizophagus irregularis</name>
    <dbReference type="NCBI Taxonomy" id="588596"/>
    <lineage>
        <taxon>Eukaryota</taxon>
        <taxon>Fungi</taxon>
        <taxon>Fungi incertae sedis</taxon>
        <taxon>Mucoromycota</taxon>
        <taxon>Glomeromycotina</taxon>
        <taxon>Glomeromycetes</taxon>
        <taxon>Glomerales</taxon>
        <taxon>Glomeraceae</taxon>
        <taxon>Rhizophagus</taxon>
    </lineage>
</organism>
<reference evidence="2" key="1">
    <citation type="submission" date="2020-05" db="EMBL/GenBank/DDBJ databases">
        <authorList>
            <person name="Rincon C."/>
            <person name="Sanders R I."/>
            <person name="Robbins C."/>
            <person name="Chaturvedi A."/>
        </authorList>
    </citation>
    <scope>NUCLEOTIDE SEQUENCE</scope>
    <source>
        <strain evidence="2">CHB12</strain>
    </source>
</reference>
<dbReference type="VEuPathDB" id="FungiDB:RhiirFUN_016399"/>
<protein>
    <submittedName>
        <fullName evidence="2">Uncharacterized protein</fullName>
    </submittedName>
</protein>
<proteinExistence type="predicted"/>
<accession>A0A916E271</accession>
<evidence type="ECO:0000256" key="1">
    <source>
        <dbReference type="SAM" id="MobiDB-lite"/>
    </source>
</evidence>
<dbReference type="AlphaFoldDB" id="A0A916E271"/>
<evidence type="ECO:0000313" key="2">
    <source>
        <dbReference type="EMBL" id="CAB5356234.1"/>
    </source>
</evidence>
<evidence type="ECO:0000313" key="3">
    <source>
        <dbReference type="Proteomes" id="UP000684084"/>
    </source>
</evidence>
<gene>
    <name evidence="2" type="ORF">CHRIB12_LOCUS6291</name>
</gene>
<name>A0A916E271_9GLOM</name>
<dbReference type="EMBL" id="CAGKOT010000010">
    <property type="protein sequence ID" value="CAB5356234.1"/>
    <property type="molecule type" value="Genomic_DNA"/>
</dbReference>
<feature type="compositionally biased region" description="Low complexity" evidence="1">
    <location>
        <begin position="54"/>
        <end position="70"/>
    </location>
</feature>
<dbReference type="Proteomes" id="UP000684084">
    <property type="component" value="Unassembled WGS sequence"/>
</dbReference>
<comment type="caution">
    <text evidence="2">The sequence shown here is derived from an EMBL/GenBank/DDBJ whole genome shotgun (WGS) entry which is preliminary data.</text>
</comment>
<feature type="region of interest" description="Disordered" evidence="1">
    <location>
        <begin position="53"/>
        <end position="77"/>
    </location>
</feature>
<sequence>MAVNSSSTTIKDIFIAKNLKSFVMIIVQTFVPQRGNAPASNGAVIASSFSRPATSITSTTPNTNTESQTSGSTYDQVPLQTPSTTPVFNHGYDFAIPDDLLPFIPNGPLYVQGTRTKRTFIIPGSNGWFTEVRRLKRD</sequence>